<evidence type="ECO:0000313" key="2">
    <source>
        <dbReference type="Proteomes" id="UP000014978"/>
    </source>
</evidence>
<dbReference type="HOGENOM" id="CLU_1338289_0_0_1"/>
<proteinExistence type="predicted"/>
<dbReference type="InParanoid" id="S7WA98"/>
<keyword evidence="2" id="KW-1185">Reference proteome</keyword>
<organism evidence="1 2">
    <name type="scientific">Spraguea lophii (strain 42_110)</name>
    <name type="common">Microsporidian parasite</name>
    <dbReference type="NCBI Taxonomy" id="1358809"/>
    <lineage>
        <taxon>Eukaryota</taxon>
        <taxon>Fungi</taxon>
        <taxon>Fungi incertae sedis</taxon>
        <taxon>Microsporidia</taxon>
        <taxon>Spragueidae</taxon>
        <taxon>Spraguea</taxon>
    </lineage>
</organism>
<comment type="caution">
    <text evidence="1">The sequence shown here is derived from an EMBL/GenBank/DDBJ whole genome shotgun (WGS) entry which is preliminary data.</text>
</comment>
<protein>
    <submittedName>
        <fullName evidence="1">Uncharacterized protein</fullName>
    </submittedName>
</protein>
<gene>
    <name evidence="1" type="ORF">SLOPH_2374</name>
</gene>
<sequence length="205" mass="24722">MFKRIKLKRLKKDKEKQPYISKTISNTFKDKPQPTTELDIIKQQLSNPFKISSALSYLQKNPLFIKENIYFSLNSVMPMILNRNYNKNSYKKIIQVIKMICRNENFYKIEDIAFNYFLSIILSDIECRDEDITSLFIRYCRNSIIKNKNVLINAGKKELLDKCYKNNIDDKFRIYSGKNDMVIKYNENIFLGYNYVYNRNKYFYF</sequence>
<dbReference type="Proteomes" id="UP000014978">
    <property type="component" value="Unassembled WGS sequence"/>
</dbReference>
<dbReference type="AlphaFoldDB" id="S7WA98"/>
<reference evidence="2" key="1">
    <citation type="journal article" date="2013" name="PLoS Genet.">
        <title>The genome of Spraguea lophii and the basis of host-microsporidian interactions.</title>
        <authorList>
            <person name="Campbell S.E."/>
            <person name="Williams T.A."/>
            <person name="Yousuf A."/>
            <person name="Soanes D.M."/>
            <person name="Paszkiewicz K.H."/>
            <person name="Williams B.A.P."/>
        </authorList>
    </citation>
    <scope>NUCLEOTIDE SEQUENCE [LARGE SCALE GENOMIC DNA]</scope>
    <source>
        <strain evidence="2">42_110</strain>
    </source>
</reference>
<evidence type="ECO:0000313" key="1">
    <source>
        <dbReference type="EMBL" id="EPR79870.1"/>
    </source>
</evidence>
<name>S7WA98_SPRLO</name>
<dbReference type="EMBL" id="ATCN01000083">
    <property type="protein sequence ID" value="EPR79870.1"/>
    <property type="molecule type" value="Genomic_DNA"/>
</dbReference>
<dbReference type="VEuPathDB" id="MicrosporidiaDB:SLOPH_2374"/>
<accession>S7WA98</accession>